<proteinExistence type="predicted"/>
<dbReference type="Gene3D" id="1.25.40.10">
    <property type="entry name" value="Tetratricopeptide repeat domain"/>
    <property type="match status" value="1"/>
</dbReference>
<feature type="repeat" description="TPR" evidence="1">
    <location>
        <begin position="323"/>
        <end position="356"/>
    </location>
</feature>
<dbReference type="InterPro" id="IPR019734">
    <property type="entry name" value="TPR_rpt"/>
</dbReference>
<dbReference type="Proteomes" id="UP001178507">
    <property type="component" value="Unassembled WGS sequence"/>
</dbReference>
<keyword evidence="1" id="KW-0802">TPR repeat</keyword>
<dbReference type="Pfam" id="PF13428">
    <property type="entry name" value="TPR_14"/>
    <property type="match status" value="1"/>
</dbReference>
<evidence type="ECO:0000313" key="4">
    <source>
        <dbReference type="Proteomes" id="UP001178507"/>
    </source>
</evidence>
<dbReference type="PROSITE" id="PS50005">
    <property type="entry name" value="TPR"/>
    <property type="match status" value="1"/>
</dbReference>
<dbReference type="AlphaFoldDB" id="A0AA36JCA2"/>
<dbReference type="SMART" id="SM00028">
    <property type="entry name" value="TPR"/>
    <property type="match status" value="2"/>
</dbReference>
<sequence length="479" mass="53080">MSPSIFADPEEVQEDLPSISTPEHWSDVGPLNGRLGLVEQQMQTTQAQLLTVGAQLAQLAQNLQQLELSQRRQEEILKLAGASFALGANGVAANATGTTGRRARPGPRERQRMRQKEAEKAAETWGWQLLSEQPAPEAQLSPGSDPEPEKSAKSEVSTEDKASTESSASEVSPCVKAEPEKTLVRESSPLASFSVREAYSTQPEFCGRRLSWVFLAALWLLYLLRDLPDARELSEVRDLQPSDLPRHDQQSAWRLRELGHLQLAVSDCRSAADLFLRSERALNGSRALEELSAVRRDRGFALVCAQEFHEAVAVLREDHQLPPHLLNALAAAYFHLGDFYRAAHLWERALQQAPENPLLWNNLGAAQILLGDLVLAERVLLEALPLVQRLAQKTYYMQLVSNNIHTQRRHAAGQKGYLPRVEIFNCVASDVSIMVHATPTDQLQKEFQSIEADAENLVSPLAETSTAVLAAQREPLLCP</sequence>
<name>A0AA36JCA2_9DINO</name>
<dbReference type="InterPro" id="IPR011990">
    <property type="entry name" value="TPR-like_helical_dom_sf"/>
</dbReference>
<evidence type="ECO:0000256" key="1">
    <source>
        <dbReference type="PROSITE-ProRule" id="PRU00339"/>
    </source>
</evidence>
<feature type="region of interest" description="Disordered" evidence="2">
    <location>
        <begin position="93"/>
        <end position="118"/>
    </location>
</feature>
<dbReference type="EMBL" id="CAUJNA010003476">
    <property type="protein sequence ID" value="CAJ1403002.1"/>
    <property type="molecule type" value="Genomic_DNA"/>
</dbReference>
<organism evidence="3 4">
    <name type="scientific">Effrenium voratum</name>
    <dbReference type="NCBI Taxonomy" id="2562239"/>
    <lineage>
        <taxon>Eukaryota</taxon>
        <taxon>Sar</taxon>
        <taxon>Alveolata</taxon>
        <taxon>Dinophyceae</taxon>
        <taxon>Suessiales</taxon>
        <taxon>Symbiodiniaceae</taxon>
        <taxon>Effrenium</taxon>
    </lineage>
</organism>
<gene>
    <name evidence="3" type="ORF">EVOR1521_LOCUS25767</name>
</gene>
<feature type="compositionally biased region" description="Basic and acidic residues" evidence="2">
    <location>
        <begin position="147"/>
        <end position="163"/>
    </location>
</feature>
<feature type="region of interest" description="Disordered" evidence="2">
    <location>
        <begin position="1"/>
        <end position="25"/>
    </location>
</feature>
<comment type="caution">
    <text evidence="3">The sequence shown here is derived from an EMBL/GenBank/DDBJ whole genome shotgun (WGS) entry which is preliminary data.</text>
</comment>
<evidence type="ECO:0000256" key="2">
    <source>
        <dbReference type="SAM" id="MobiDB-lite"/>
    </source>
</evidence>
<feature type="compositionally biased region" description="Basic and acidic residues" evidence="2">
    <location>
        <begin position="106"/>
        <end position="118"/>
    </location>
</feature>
<dbReference type="SUPFAM" id="SSF48452">
    <property type="entry name" value="TPR-like"/>
    <property type="match status" value="1"/>
</dbReference>
<keyword evidence="4" id="KW-1185">Reference proteome</keyword>
<reference evidence="3" key="1">
    <citation type="submission" date="2023-08" db="EMBL/GenBank/DDBJ databases">
        <authorList>
            <person name="Chen Y."/>
            <person name="Shah S."/>
            <person name="Dougan E. K."/>
            <person name="Thang M."/>
            <person name="Chan C."/>
        </authorList>
    </citation>
    <scope>NUCLEOTIDE SEQUENCE</scope>
</reference>
<evidence type="ECO:0000313" key="3">
    <source>
        <dbReference type="EMBL" id="CAJ1403002.1"/>
    </source>
</evidence>
<feature type="region of interest" description="Disordered" evidence="2">
    <location>
        <begin position="134"/>
        <end position="180"/>
    </location>
</feature>
<accession>A0AA36JCA2</accession>
<protein>
    <submittedName>
        <fullName evidence="3">Uncharacterized protein</fullName>
    </submittedName>
</protein>